<feature type="compositionally biased region" description="Basic and acidic residues" evidence="1">
    <location>
        <begin position="9"/>
        <end position="54"/>
    </location>
</feature>
<protein>
    <submittedName>
        <fullName evidence="3">DUF3043 domain-containing protein</fullName>
    </submittedName>
</protein>
<evidence type="ECO:0000313" key="4">
    <source>
        <dbReference type="Proteomes" id="UP001597036"/>
    </source>
</evidence>
<gene>
    <name evidence="3" type="ORF">ACFQY8_05755</name>
</gene>
<keyword evidence="4" id="KW-1185">Reference proteome</keyword>
<dbReference type="RefSeq" id="WP_377938939.1">
    <property type="nucleotide sequence ID" value="NZ_JBHTHQ010000021.1"/>
</dbReference>
<keyword evidence="2" id="KW-0472">Membrane</keyword>
<feature type="transmembrane region" description="Helical" evidence="2">
    <location>
        <begin position="133"/>
        <end position="154"/>
    </location>
</feature>
<keyword evidence="2" id="KW-0812">Transmembrane</keyword>
<feature type="transmembrane region" description="Helical" evidence="2">
    <location>
        <begin position="106"/>
        <end position="127"/>
    </location>
</feature>
<dbReference type="Pfam" id="PF11241">
    <property type="entry name" value="DUF3043"/>
    <property type="match status" value="1"/>
</dbReference>
<dbReference type="EMBL" id="JBHTHQ010000021">
    <property type="protein sequence ID" value="MFD0705246.1"/>
    <property type="molecule type" value="Genomic_DNA"/>
</dbReference>
<reference evidence="4" key="1">
    <citation type="journal article" date="2019" name="Int. J. Syst. Evol. Microbiol.">
        <title>The Global Catalogue of Microorganisms (GCM) 10K type strain sequencing project: providing services to taxonomists for standard genome sequencing and annotation.</title>
        <authorList>
            <consortium name="The Broad Institute Genomics Platform"/>
            <consortium name="The Broad Institute Genome Sequencing Center for Infectious Disease"/>
            <person name="Wu L."/>
            <person name="Ma J."/>
        </authorList>
    </citation>
    <scope>NUCLEOTIDE SEQUENCE [LARGE SCALE GENOMIC DNA]</scope>
    <source>
        <strain evidence="4">CCM 8604</strain>
    </source>
</reference>
<feature type="region of interest" description="Disordered" evidence="1">
    <location>
        <begin position="1"/>
        <end position="72"/>
    </location>
</feature>
<dbReference type="InterPro" id="IPR021403">
    <property type="entry name" value="DUF3043"/>
</dbReference>
<proteinExistence type="predicted"/>
<evidence type="ECO:0000313" key="3">
    <source>
        <dbReference type="EMBL" id="MFD0705246.1"/>
    </source>
</evidence>
<sequence length="205" mass="24338">MKWNLFSKKTSDDESLDQKALDDDLHASDKKGRPTPKRRDSENARLHPLAPKDRKAQRKAATQRRRERENAEYDAMRTGDLRHMPKAEQLPWRIYIRDYIDARFNLGEYFMIVIVVLLLAAFATTYFAPQLSLVILILMYVYFFAIIVDSFLMWRKLKKKLIEKFGERSVAKGMRSGYYAWSRALQVRSWRLPKPRTKKHGEWPK</sequence>
<organism evidence="3 4">
    <name type="scientific">Alloscardovia venturai</name>
    <dbReference type="NCBI Taxonomy" id="1769421"/>
    <lineage>
        <taxon>Bacteria</taxon>
        <taxon>Bacillati</taxon>
        <taxon>Actinomycetota</taxon>
        <taxon>Actinomycetes</taxon>
        <taxon>Bifidobacteriales</taxon>
        <taxon>Bifidobacteriaceae</taxon>
        <taxon>Alloscardovia</taxon>
    </lineage>
</organism>
<evidence type="ECO:0000256" key="1">
    <source>
        <dbReference type="SAM" id="MobiDB-lite"/>
    </source>
</evidence>
<evidence type="ECO:0000256" key="2">
    <source>
        <dbReference type="SAM" id="Phobius"/>
    </source>
</evidence>
<comment type="caution">
    <text evidence="3">The sequence shown here is derived from an EMBL/GenBank/DDBJ whole genome shotgun (WGS) entry which is preliminary data.</text>
</comment>
<name>A0ABW2Y9J3_9BIFI</name>
<accession>A0ABW2Y9J3</accession>
<dbReference type="Proteomes" id="UP001597036">
    <property type="component" value="Unassembled WGS sequence"/>
</dbReference>
<keyword evidence="2" id="KW-1133">Transmembrane helix</keyword>